<proteinExistence type="predicted"/>
<dbReference type="Proteomes" id="UP000474640">
    <property type="component" value="Unassembled WGS sequence"/>
</dbReference>
<protein>
    <recommendedName>
        <fullName evidence="3">N-acetyltransferase domain-containing protein</fullName>
    </recommendedName>
</protein>
<dbReference type="PANTHER" id="PTHR42791">
    <property type="entry name" value="GNAT FAMILY ACETYLTRANSFERASE"/>
    <property type="match status" value="1"/>
</dbReference>
<dbReference type="EMBL" id="JAABOJ010000003">
    <property type="protein sequence ID" value="KAF3288581.1"/>
    <property type="molecule type" value="Genomic_DNA"/>
</dbReference>
<dbReference type="PANTHER" id="PTHR42791:SF2">
    <property type="entry name" value="N-ACETYLTRANSFERASE DOMAIN-CONTAINING PROTEIN"/>
    <property type="match status" value="1"/>
</dbReference>
<sequence length="281" mass="31993">MANALIKRSLNQQSILNPFWLRGTRNERLISKAAAASATLSETLVRDAYNPINIAKNCRPYKQNIYHNSPAGFVVREAKNEDAKELTRLWFSSSSLPLDLDSKTSRWWDEVWSVGIQAGPNVVKTFVAENKDNKVVAFSRWNVPQMQGGVRIDASLPDFPDEWGAELTEALWGNVARNREKIMGRRPHWRCEFLAVDPCHQEEGLASMLVDWGCRQADAAELEVYIDRYISNLPVWKKENVHFWDWDCIGAPSHPDARNLRLAAIVRPPTFTGVSATYIRN</sequence>
<dbReference type="InterPro" id="IPR016181">
    <property type="entry name" value="Acyl_CoA_acyltransferase"/>
</dbReference>
<evidence type="ECO:0000313" key="1">
    <source>
        <dbReference type="EMBL" id="KAF3288581.1"/>
    </source>
</evidence>
<dbReference type="InterPro" id="IPR052523">
    <property type="entry name" value="Trichothecene_AcTrans"/>
</dbReference>
<dbReference type="AlphaFoldDB" id="A0A7C8VMK0"/>
<organism evidence="1 2">
    <name type="scientific">Orbilia oligospora</name>
    <name type="common">Nematode-trapping fungus</name>
    <name type="synonym">Arthrobotrys oligospora</name>
    <dbReference type="NCBI Taxonomy" id="2813651"/>
    <lineage>
        <taxon>Eukaryota</taxon>
        <taxon>Fungi</taxon>
        <taxon>Dikarya</taxon>
        <taxon>Ascomycota</taxon>
        <taxon>Pezizomycotina</taxon>
        <taxon>Orbiliomycetes</taxon>
        <taxon>Orbiliales</taxon>
        <taxon>Orbiliaceae</taxon>
        <taxon>Orbilia</taxon>
    </lineage>
</organism>
<evidence type="ECO:0000313" key="2">
    <source>
        <dbReference type="Proteomes" id="UP000474640"/>
    </source>
</evidence>
<dbReference type="SUPFAM" id="SSF55729">
    <property type="entry name" value="Acyl-CoA N-acyltransferases (Nat)"/>
    <property type="match status" value="1"/>
</dbReference>
<dbReference type="OrthoDB" id="2115692at2759"/>
<name>A0A7C8VMK0_ORBOL</name>
<comment type="caution">
    <text evidence="1">The sequence shown here is derived from an EMBL/GenBank/DDBJ whole genome shotgun (WGS) entry which is preliminary data.</text>
</comment>
<gene>
    <name evidence="1" type="ORF">TWF970_005644</name>
</gene>
<dbReference type="Gene3D" id="3.40.630.30">
    <property type="match status" value="1"/>
</dbReference>
<evidence type="ECO:0008006" key="3">
    <source>
        <dbReference type="Google" id="ProtNLM"/>
    </source>
</evidence>
<reference evidence="1 2" key="1">
    <citation type="submission" date="2020-01" db="EMBL/GenBank/DDBJ databases">
        <authorList>
            <person name="Palmer J.M."/>
        </authorList>
    </citation>
    <scope>NUCLEOTIDE SEQUENCE [LARGE SCALE GENOMIC DNA]</scope>
    <source>
        <strain evidence="1 2">TWF970</strain>
    </source>
</reference>
<accession>A0A7C8VMK0</accession>